<comment type="caution">
    <text evidence="1">The sequence shown here is derived from an EMBL/GenBank/DDBJ whole genome shotgun (WGS) entry which is preliminary data.</text>
</comment>
<organism evidence="1 2">
    <name type="scientific">Vibrio crassostreae</name>
    <dbReference type="NCBI Taxonomy" id="246167"/>
    <lineage>
        <taxon>Bacteria</taxon>
        <taxon>Pseudomonadati</taxon>
        <taxon>Pseudomonadota</taxon>
        <taxon>Gammaproteobacteria</taxon>
        <taxon>Vibrionales</taxon>
        <taxon>Vibrionaceae</taxon>
        <taxon>Vibrio</taxon>
    </lineage>
</organism>
<accession>A0A822MZ61</accession>
<evidence type="ECO:0000313" key="1">
    <source>
        <dbReference type="EMBL" id="CDT32770.1"/>
    </source>
</evidence>
<dbReference type="Proteomes" id="UP000049495">
    <property type="component" value="Unassembled WGS sequence"/>
</dbReference>
<dbReference type="AlphaFoldDB" id="A0A822MZ61"/>
<proteinExistence type="predicted"/>
<protein>
    <submittedName>
        <fullName evidence="1">Uncharacterized protein</fullName>
    </submittedName>
</protein>
<gene>
    <name evidence="1" type="ORF">VCR5J5_240328</name>
</gene>
<name>A0A822MZ61_9VIBR</name>
<sequence length="126" mass="14038">MSVKARRLEDSSVGKLKKLHIANKKNVKLEIANHYTSAFPCISHALESDNPRPEIIAIQHKLLTYKEVLLHGSMLEGKELKQAFSALNENEKGVAQGGIKSINAAIKEMDEILERYSRKAVVELSS</sequence>
<reference evidence="2" key="1">
    <citation type="submission" date="2014-06" db="EMBL/GenBank/DDBJ databases">
        <authorList>
            <person name="Le Roux Frederique"/>
        </authorList>
    </citation>
    <scope>NUCLEOTIDE SEQUENCE [LARGE SCALE GENOMIC DNA]</scope>
    <source>
        <strain evidence="2">J5-5</strain>
    </source>
</reference>
<dbReference type="EMBL" id="CCJV01000083">
    <property type="protein sequence ID" value="CDT32770.1"/>
    <property type="molecule type" value="Genomic_DNA"/>
</dbReference>
<evidence type="ECO:0000313" key="2">
    <source>
        <dbReference type="Proteomes" id="UP000049495"/>
    </source>
</evidence>